<reference evidence="3" key="2">
    <citation type="submission" date="2010-07" db="EMBL/GenBank/DDBJ databases">
        <authorList>
            <consortium name="The Broad Institute Genome Sequencing Platform"/>
            <consortium name="Broad Institute Genome Sequencing Center for Infectious Disease"/>
            <person name="Ma L.-J."/>
            <person name="Dead R."/>
            <person name="Young S."/>
            <person name="Zeng Q."/>
            <person name="Koehrsen M."/>
            <person name="Alvarado L."/>
            <person name="Berlin A."/>
            <person name="Chapman S.B."/>
            <person name="Chen Z."/>
            <person name="Freedman E."/>
            <person name="Gellesch M."/>
            <person name="Goldberg J."/>
            <person name="Griggs A."/>
            <person name="Gujja S."/>
            <person name="Heilman E.R."/>
            <person name="Heiman D."/>
            <person name="Hepburn T."/>
            <person name="Howarth C."/>
            <person name="Jen D."/>
            <person name="Larson L."/>
            <person name="Mehta T."/>
            <person name="Neiman D."/>
            <person name="Pearson M."/>
            <person name="Roberts A."/>
            <person name="Saif S."/>
            <person name="Shea T."/>
            <person name="Shenoy N."/>
            <person name="Sisk P."/>
            <person name="Stolte C."/>
            <person name="Sykes S."/>
            <person name="Walk T."/>
            <person name="White J."/>
            <person name="Yandava C."/>
            <person name="Haas B."/>
            <person name="Nusbaum C."/>
            <person name="Birren B."/>
        </authorList>
    </citation>
    <scope>NUCLEOTIDE SEQUENCE</scope>
    <source>
        <strain evidence="3">R3-111a-1</strain>
    </source>
</reference>
<evidence type="ECO:0000313" key="4">
    <source>
        <dbReference type="EnsemblFungi" id="EJT78419"/>
    </source>
</evidence>
<evidence type="ECO:0000313" key="5">
    <source>
        <dbReference type="Proteomes" id="UP000006039"/>
    </source>
</evidence>
<dbReference type="RefSeq" id="XP_009219564.1">
    <property type="nucleotide sequence ID" value="XM_009221300.1"/>
</dbReference>
<reference evidence="4" key="5">
    <citation type="submission" date="2018-04" db="UniProtKB">
        <authorList>
            <consortium name="EnsemblFungi"/>
        </authorList>
    </citation>
    <scope>IDENTIFICATION</scope>
    <source>
        <strain evidence="4">R3-111a-1</strain>
    </source>
</reference>
<feature type="signal peptide" evidence="2">
    <location>
        <begin position="1"/>
        <end position="18"/>
    </location>
</feature>
<name>J3NQG3_GAET3</name>
<reference evidence="5" key="1">
    <citation type="submission" date="2010-07" db="EMBL/GenBank/DDBJ databases">
        <title>The genome sequence of Gaeumannomyces graminis var. tritici strain R3-111a-1.</title>
        <authorList>
            <consortium name="The Broad Institute Genome Sequencing Platform"/>
            <person name="Ma L.-J."/>
            <person name="Dead R."/>
            <person name="Young S."/>
            <person name="Zeng Q."/>
            <person name="Koehrsen M."/>
            <person name="Alvarado L."/>
            <person name="Berlin A."/>
            <person name="Chapman S.B."/>
            <person name="Chen Z."/>
            <person name="Freedman E."/>
            <person name="Gellesch M."/>
            <person name="Goldberg J."/>
            <person name="Griggs A."/>
            <person name="Gujja S."/>
            <person name="Heilman E.R."/>
            <person name="Heiman D."/>
            <person name="Hepburn T."/>
            <person name="Howarth C."/>
            <person name="Jen D."/>
            <person name="Larson L."/>
            <person name="Mehta T."/>
            <person name="Neiman D."/>
            <person name="Pearson M."/>
            <person name="Roberts A."/>
            <person name="Saif S."/>
            <person name="Shea T."/>
            <person name="Shenoy N."/>
            <person name="Sisk P."/>
            <person name="Stolte C."/>
            <person name="Sykes S."/>
            <person name="Walk T."/>
            <person name="White J."/>
            <person name="Yandava C."/>
            <person name="Haas B."/>
            <person name="Nusbaum C."/>
            <person name="Birren B."/>
        </authorList>
    </citation>
    <scope>NUCLEOTIDE SEQUENCE [LARGE SCALE GENOMIC DNA]</scope>
    <source>
        <strain evidence="5">R3-111a-1</strain>
    </source>
</reference>
<feature type="compositionally biased region" description="Gly residues" evidence="1">
    <location>
        <begin position="174"/>
        <end position="183"/>
    </location>
</feature>
<dbReference type="Proteomes" id="UP000006039">
    <property type="component" value="Unassembled WGS sequence"/>
</dbReference>
<evidence type="ECO:0000313" key="3">
    <source>
        <dbReference type="EMBL" id="EJT78419.1"/>
    </source>
</evidence>
<feature type="compositionally biased region" description="Gly residues" evidence="1">
    <location>
        <begin position="59"/>
        <end position="81"/>
    </location>
</feature>
<keyword evidence="5" id="KW-1185">Reference proteome</keyword>
<proteinExistence type="predicted"/>
<protein>
    <submittedName>
        <fullName evidence="3 4">Uncharacterized protein</fullName>
    </submittedName>
</protein>
<evidence type="ECO:0000256" key="1">
    <source>
        <dbReference type="SAM" id="MobiDB-lite"/>
    </source>
</evidence>
<dbReference type="GeneID" id="20343978"/>
<feature type="chain" id="PRO_5015094375" evidence="2">
    <location>
        <begin position="19"/>
        <end position="240"/>
    </location>
</feature>
<feature type="compositionally biased region" description="Polar residues" evidence="1">
    <location>
        <begin position="184"/>
        <end position="196"/>
    </location>
</feature>
<accession>J3NQG3</accession>
<feature type="compositionally biased region" description="Low complexity" evidence="1">
    <location>
        <begin position="160"/>
        <end position="173"/>
    </location>
</feature>
<dbReference type="HOGENOM" id="CLU_1156442_0_0_1"/>
<reference evidence="3" key="3">
    <citation type="submission" date="2010-09" db="EMBL/GenBank/DDBJ databases">
        <title>Annotation of Gaeumannomyces graminis var. tritici R3-111a-1.</title>
        <authorList>
            <consortium name="The Broad Institute Genome Sequencing Platform"/>
            <person name="Ma L.-J."/>
            <person name="Dead R."/>
            <person name="Young S.K."/>
            <person name="Zeng Q."/>
            <person name="Gargeya S."/>
            <person name="Fitzgerald M."/>
            <person name="Haas B."/>
            <person name="Abouelleil A."/>
            <person name="Alvarado L."/>
            <person name="Arachchi H.M."/>
            <person name="Berlin A."/>
            <person name="Brown A."/>
            <person name="Chapman S.B."/>
            <person name="Chen Z."/>
            <person name="Dunbar C."/>
            <person name="Freedman E."/>
            <person name="Gearin G."/>
            <person name="Gellesch M."/>
            <person name="Goldberg J."/>
            <person name="Griggs A."/>
            <person name="Gujja S."/>
            <person name="Heiman D."/>
            <person name="Howarth C."/>
            <person name="Larson L."/>
            <person name="Lui A."/>
            <person name="MacDonald P.J.P."/>
            <person name="Mehta T."/>
            <person name="Montmayeur A."/>
            <person name="Murphy C."/>
            <person name="Neiman D."/>
            <person name="Pearson M."/>
            <person name="Priest M."/>
            <person name="Roberts A."/>
            <person name="Saif S."/>
            <person name="Shea T."/>
            <person name="Shenoy N."/>
            <person name="Sisk P."/>
            <person name="Stolte C."/>
            <person name="Sykes S."/>
            <person name="Yandava C."/>
            <person name="Wortman J."/>
            <person name="Nusbaum C."/>
            <person name="Birren B."/>
        </authorList>
    </citation>
    <scope>NUCLEOTIDE SEQUENCE</scope>
    <source>
        <strain evidence="3">R3-111a-1</strain>
    </source>
</reference>
<evidence type="ECO:0000256" key="2">
    <source>
        <dbReference type="SAM" id="SignalP"/>
    </source>
</evidence>
<dbReference type="EnsemblFungi" id="EJT78419">
    <property type="protein sequence ID" value="EJT78419"/>
    <property type="gene ID" value="GGTG_03520"/>
</dbReference>
<keyword evidence="2" id="KW-0732">Signal</keyword>
<dbReference type="VEuPathDB" id="FungiDB:GGTG_03520"/>
<dbReference type="EMBL" id="GL385396">
    <property type="protein sequence ID" value="EJT78419.1"/>
    <property type="molecule type" value="Genomic_DNA"/>
</dbReference>
<reference evidence="4" key="4">
    <citation type="journal article" date="2015" name="G3 (Bethesda)">
        <title>Genome sequences of three phytopathogenic species of the Magnaporthaceae family of fungi.</title>
        <authorList>
            <person name="Okagaki L.H."/>
            <person name="Nunes C.C."/>
            <person name="Sailsbery J."/>
            <person name="Clay B."/>
            <person name="Brown D."/>
            <person name="John T."/>
            <person name="Oh Y."/>
            <person name="Young N."/>
            <person name="Fitzgerald M."/>
            <person name="Haas B.J."/>
            <person name="Zeng Q."/>
            <person name="Young S."/>
            <person name="Adiconis X."/>
            <person name="Fan L."/>
            <person name="Levin J.Z."/>
            <person name="Mitchell T.K."/>
            <person name="Okubara P.A."/>
            <person name="Farman M.L."/>
            <person name="Kohn L.M."/>
            <person name="Birren B."/>
            <person name="Ma L.-J."/>
            <person name="Dean R.A."/>
        </authorList>
    </citation>
    <scope>NUCLEOTIDE SEQUENCE</scope>
    <source>
        <strain evidence="4">R3-111a-1</strain>
    </source>
</reference>
<feature type="region of interest" description="Disordered" evidence="1">
    <location>
        <begin position="120"/>
        <end position="240"/>
    </location>
</feature>
<gene>
    <name evidence="4" type="primary">20343978</name>
    <name evidence="3" type="ORF">GGTG_03520</name>
</gene>
<organism evidence="3">
    <name type="scientific">Gaeumannomyces tritici (strain R3-111a-1)</name>
    <name type="common">Wheat and barley take-all root rot fungus</name>
    <name type="synonym">Gaeumannomyces graminis var. tritici</name>
    <dbReference type="NCBI Taxonomy" id="644352"/>
    <lineage>
        <taxon>Eukaryota</taxon>
        <taxon>Fungi</taxon>
        <taxon>Dikarya</taxon>
        <taxon>Ascomycota</taxon>
        <taxon>Pezizomycotina</taxon>
        <taxon>Sordariomycetes</taxon>
        <taxon>Sordariomycetidae</taxon>
        <taxon>Magnaporthales</taxon>
        <taxon>Magnaporthaceae</taxon>
        <taxon>Gaeumannomyces</taxon>
    </lineage>
</organism>
<feature type="region of interest" description="Disordered" evidence="1">
    <location>
        <begin position="56"/>
        <end position="84"/>
    </location>
</feature>
<dbReference type="AlphaFoldDB" id="J3NQG3"/>
<sequence>MASMRSLLFCLCFALAAAQMATNSRQRGLGIQDLPVCGVNITALYGIGWGQLRKEQEKGGGGGGLPGWGPPQGQGGGGGRLGAAMARVSRPGSAILSRGSRAARTVGDSIGSVVYRARPARGARRGYRQVQWDSRGGGGGGVTYPADTYRHPAFEDAGEASDAAAGPPSRPESGSGGGGGGGNRQSSFEVRTQPRSHVNYHLPRRPARREPGGAVTDIGLPSPRRKSFRPSAGRRELVTI</sequence>